<keyword evidence="2" id="KW-1185">Reference proteome</keyword>
<dbReference type="Proteomes" id="UP000579812">
    <property type="component" value="Unassembled WGS sequence"/>
</dbReference>
<accession>A0A7J6D0J4</accession>
<dbReference type="EMBL" id="JAAMOB010000005">
    <property type="protein sequence ID" value="KAF4112727.1"/>
    <property type="molecule type" value="Genomic_DNA"/>
</dbReference>
<protein>
    <submittedName>
        <fullName evidence="1">Uncharacterized protein</fullName>
    </submittedName>
</protein>
<evidence type="ECO:0000313" key="1">
    <source>
        <dbReference type="EMBL" id="KAF4112727.1"/>
    </source>
</evidence>
<reference evidence="1 2" key="1">
    <citation type="submission" date="2020-04" db="EMBL/GenBank/DDBJ databases">
        <title>Chromosome-level genome assembly of a cyprinid fish Onychostoma macrolepis by integration of Nanopore Sequencing, Bionano and Hi-C technology.</title>
        <authorList>
            <person name="Wang D."/>
        </authorList>
    </citation>
    <scope>NUCLEOTIDE SEQUENCE [LARGE SCALE GENOMIC DNA]</scope>
    <source>
        <strain evidence="1">SWU-2019</strain>
        <tissue evidence="1">Muscle</tissue>
    </source>
</reference>
<dbReference type="AlphaFoldDB" id="A0A7J6D0J4"/>
<evidence type="ECO:0000313" key="2">
    <source>
        <dbReference type="Proteomes" id="UP000579812"/>
    </source>
</evidence>
<dbReference type="PANTHER" id="PTHR35617:SF3">
    <property type="entry name" value="CORE-BINDING (CB) DOMAIN-CONTAINING PROTEIN"/>
    <property type="match status" value="1"/>
</dbReference>
<organism evidence="1 2">
    <name type="scientific">Onychostoma macrolepis</name>
    <dbReference type="NCBI Taxonomy" id="369639"/>
    <lineage>
        <taxon>Eukaryota</taxon>
        <taxon>Metazoa</taxon>
        <taxon>Chordata</taxon>
        <taxon>Craniata</taxon>
        <taxon>Vertebrata</taxon>
        <taxon>Euteleostomi</taxon>
        <taxon>Actinopterygii</taxon>
        <taxon>Neopterygii</taxon>
        <taxon>Teleostei</taxon>
        <taxon>Ostariophysi</taxon>
        <taxon>Cypriniformes</taxon>
        <taxon>Cyprinidae</taxon>
        <taxon>Acrossocheilinae</taxon>
        <taxon>Onychostoma</taxon>
    </lineage>
</organism>
<proteinExistence type="predicted"/>
<gene>
    <name evidence="1" type="ORF">G5714_005272</name>
</gene>
<comment type="caution">
    <text evidence="1">The sequence shown here is derived from an EMBL/GenBank/DDBJ whole genome shotgun (WGS) entry which is preliminary data.</text>
</comment>
<sequence>MWLRLLPTTTPWKGKSLGKHDLNPPQPPSIPSWDLSLVLRALQQGPIEPLPTVKLKCLSMKTLVLLALASFKRVGDLHTFSVNGSCLEFGLADSQVILRPRPGYVPKVPTTPFRDQVWEQQTRDRRRTEGLREAVNMMERILLALLVDSELHWERRGST</sequence>
<dbReference type="PANTHER" id="PTHR35617">
    <property type="entry name" value="PHAGE_INTEGRASE DOMAIN-CONTAINING PROTEIN"/>
    <property type="match status" value="1"/>
</dbReference>
<name>A0A7J6D0J4_9TELE</name>